<dbReference type="InterPro" id="IPR045851">
    <property type="entry name" value="AMP-bd_C_sf"/>
</dbReference>
<evidence type="ECO:0000313" key="3">
    <source>
        <dbReference type="EMBL" id="MBA4544359.1"/>
    </source>
</evidence>
<dbReference type="PROSITE" id="PS00455">
    <property type="entry name" value="AMP_BINDING"/>
    <property type="match status" value="1"/>
</dbReference>
<proteinExistence type="predicted"/>
<dbReference type="GO" id="GO:0016878">
    <property type="term" value="F:acid-thiol ligase activity"/>
    <property type="evidence" value="ECO:0007669"/>
    <property type="project" value="UniProtKB-ARBA"/>
</dbReference>
<protein>
    <submittedName>
        <fullName evidence="3">Long-chain fatty acid--CoA ligase</fullName>
    </submittedName>
</protein>
<dbReference type="Proteomes" id="UP000530514">
    <property type="component" value="Unassembled WGS sequence"/>
</dbReference>
<name>A0A7W1XD38_9BACL</name>
<dbReference type="InterPro" id="IPR025110">
    <property type="entry name" value="AMP-bd_C"/>
</dbReference>
<keyword evidence="4" id="KW-1185">Reference proteome</keyword>
<dbReference type="InterPro" id="IPR000873">
    <property type="entry name" value="AMP-dep_synth/lig_dom"/>
</dbReference>
<dbReference type="EMBL" id="JACEIP010000036">
    <property type="protein sequence ID" value="MBA4544359.1"/>
    <property type="molecule type" value="Genomic_DNA"/>
</dbReference>
<reference evidence="3 4" key="1">
    <citation type="submission" date="2020-07" db="EMBL/GenBank/DDBJ databases">
        <authorList>
            <person name="Feng H."/>
        </authorList>
    </citation>
    <scope>NUCLEOTIDE SEQUENCE [LARGE SCALE GENOMIC DNA]</scope>
    <source>
        <strain evidence="4">s-11</strain>
    </source>
</reference>
<sequence>MLTKHFAFWPPLLPKTLTVPKTPVHDNLFVTAKRYPDKIAIIYYGGTLTYRQLADEVEKVAGYLQKRLGVKRGDRVIIYMQNAPQFVIACYAVLCADAVVVPINPMNKTGELAYYLKDCGAEVAFVGQELYKQAAPFLENGDLKRMIVACYSEYARPTQEPDELLPEEVKLTPVAFSDSRIVNWRDVISSDLRPDQSRAKDDDIATIPYTSGTTGKPKGCIHLHRTLQANIFSAAVWVHLTSDSVVLTCLPLFHVTGMVHSMHSAISCGGTMVIMTRWNRILAADWIERYQVTHWTNISTMLIDFLSQPHISKRRLDSLVSVGGGGASLPKAIGEKLEALTGLRYMEGYGLTETIAHTHFNPPGRPKLQCLGIPSFDVDARIIDPDSKTELKEGEEGELVVHGPQVFAGYWRQPEETERSFIQLDGKRFFRTGDIARYDEEGYFFIVDRLKRMINVSGFKVWPTEVESVLFHHPAIQQVCVVATPDQRRGETVKAFIILKEEADSISPDEIIQWAKERMAAYKCPRQIEFVKTLPMTSSGKILWRELQEKEFGKTT</sequence>
<accession>A0A7W1XD38</accession>
<dbReference type="RefSeq" id="WP_033102039.1">
    <property type="nucleotide sequence ID" value="NZ_JACEIP010000036.1"/>
</dbReference>
<dbReference type="InterPro" id="IPR020845">
    <property type="entry name" value="AMP-binding_CS"/>
</dbReference>
<dbReference type="Gene3D" id="3.30.300.30">
    <property type="match status" value="1"/>
</dbReference>
<organism evidence="3 4">
    <name type="scientific">Thermoactinomyces daqus</name>
    <dbReference type="NCBI Taxonomy" id="1329516"/>
    <lineage>
        <taxon>Bacteria</taxon>
        <taxon>Bacillati</taxon>
        <taxon>Bacillota</taxon>
        <taxon>Bacilli</taxon>
        <taxon>Bacillales</taxon>
        <taxon>Thermoactinomycetaceae</taxon>
        <taxon>Thermoactinomyces</taxon>
    </lineage>
</organism>
<dbReference type="Pfam" id="PF13193">
    <property type="entry name" value="AMP-binding_C"/>
    <property type="match status" value="1"/>
</dbReference>
<feature type="domain" description="AMP-dependent synthetase/ligase" evidence="1">
    <location>
        <begin position="30"/>
        <end position="411"/>
    </location>
</feature>
<dbReference type="PANTHER" id="PTHR43767">
    <property type="entry name" value="LONG-CHAIN-FATTY-ACID--COA LIGASE"/>
    <property type="match status" value="1"/>
</dbReference>
<evidence type="ECO:0000313" key="4">
    <source>
        <dbReference type="Proteomes" id="UP000530514"/>
    </source>
</evidence>
<evidence type="ECO:0000259" key="1">
    <source>
        <dbReference type="Pfam" id="PF00501"/>
    </source>
</evidence>
<keyword evidence="3" id="KW-0436">Ligase</keyword>
<dbReference type="PANTHER" id="PTHR43767:SF1">
    <property type="entry name" value="NONRIBOSOMAL PEPTIDE SYNTHASE PES1 (EUROFUNG)-RELATED"/>
    <property type="match status" value="1"/>
</dbReference>
<feature type="domain" description="AMP-binding enzyme C-terminal" evidence="2">
    <location>
        <begin position="465"/>
        <end position="541"/>
    </location>
</feature>
<evidence type="ECO:0000259" key="2">
    <source>
        <dbReference type="Pfam" id="PF13193"/>
    </source>
</evidence>
<dbReference type="SUPFAM" id="SSF56801">
    <property type="entry name" value="Acetyl-CoA synthetase-like"/>
    <property type="match status" value="1"/>
</dbReference>
<dbReference type="AlphaFoldDB" id="A0A7W1XD38"/>
<dbReference type="InterPro" id="IPR050237">
    <property type="entry name" value="ATP-dep_AMP-bd_enzyme"/>
</dbReference>
<dbReference type="InterPro" id="IPR042099">
    <property type="entry name" value="ANL_N_sf"/>
</dbReference>
<gene>
    <name evidence="3" type="ORF">H1164_16045</name>
</gene>
<dbReference type="OrthoDB" id="9757771at2"/>
<comment type="caution">
    <text evidence="3">The sequence shown here is derived from an EMBL/GenBank/DDBJ whole genome shotgun (WGS) entry which is preliminary data.</text>
</comment>
<dbReference type="Pfam" id="PF00501">
    <property type="entry name" value="AMP-binding"/>
    <property type="match status" value="1"/>
</dbReference>
<dbReference type="NCBIfam" id="NF006181">
    <property type="entry name" value="PRK08314.1"/>
    <property type="match status" value="1"/>
</dbReference>
<dbReference type="Gene3D" id="3.40.50.12780">
    <property type="entry name" value="N-terminal domain of ligase-like"/>
    <property type="match status" value="1"/>
</dbReference>